<comment type="caution">
    <text evidence="2">The sequence shown here is derived from an EMBL/GenBank/DDBJ whole genome shotgun (WGS) entry which is preliminary data.</text>
</comment>
<feature type="region of interest" description="Disordered" evidence="1">
    <location>
        <begin position="49"/>
        <end position="68"/>
    </location>
</feature>
<dbReference type="Proteomes" id="UP001292094">
    <property type="component" value="Unassembled WGS sequence"/>
</dbReference>
<organism evidence="2 3">
    <name type="scientific">Petrolisthes manimaculis</name>
    <dbReference type="NCBI Taxonomy" id="1843537"/>
    <lineage>
        <taxon>Eukaryota</taxon>
        <taxon>Metazoa</taxon>
        <taxon>Ecdysozoa</taxon>
        <taxon>Arthropoda</taxon>
        <taxon>Crustacea</taxon>
        <taxon>Multicrustacea</taxon>
        <taxon>Malacostraca</taxon>
        <taxon>Eumalacostraca</taxon>
        <taxon>Eucarida</taxon>
        <taxon>Decapoda</taxon>
        <taxon>Pleocyemata</taxon>
        <taxon>Anomura</taxon>
        <taxon>Galatheoidea</taxon>
        <taxon>Porcellanidae</taxon>
        <taxon>Petrolisthes</taxon>
    </lineage>
</organism>
<gene>
    <name evidence="2" type="ORF">Pmani_023432</name>
</gene>
<evidence type="ECO:0000256" key="1">
    <source>
        <dbReference type="SAM" id="MobiDB-lite"/>
    </source>
</evidence>
<proteinExistence type="predicted"/>
<sequence>MNEGWEEGMMDGMNEWKGGWKSGMEGFFLLRNKSLRPLVVPALVTPAPSCSGPGHSGLARIRPKSLRP</sequence>
<name>A0AAE1U113_9EUCA</name>
<evidence type="ECO:0000313" key="2">
    <source>
        <dbReference type="EMBL" id="KAK4304551.1"/>
    </source>
</evidence>
<protein>
    <submittedName>
        <fullName evidence="2">Uncharacterized protein</fullName>
    </submittedName>
</protein>
<evidence type="ECO:0000313" key="3">
    <source>
        <dbReference type="Proteomes" id="UP001292094"/>
    </source>
</evidence>
<accession>A0AAE1U113</accession>
<reference evidence="2" key="1">
    <citation type="submission" date="2023-11" db="EMBL/GenBank/DDBJ databases">
        <title>Genome assemblies of two species of porcelain crab, Petrolisthes cinctipes and Petrolisthes manimaculis (Anomura: Porcellanidae).</title>
        <authorList>
            <person name="Angst P."/>
        </authorList>
    </citation>
    <scope>NUCLEOTIDE SEQUENCE</scope>
    <source>
        <strain evidence="2">PB745_02</strain>
        <tissue evidence="2">Gill</tissue>
    </source>
</reference>
<dbReference type="AlphaFoldDB" id="A0AAE1U113"/>
<keyword evidence="3" id="KW-1185">Reference proteome</keyword>
<dbReference type="EMBL" id="JAWZYT010002409">
    <property type="protein sequence ID" value="KAK4304551.1"/>
    <property type="molecule type" value="Genomic_DNA"/>
</dbReference>